<dbReference type="PANTHER" id="PTHR30250:SF11">
    <property type="entry name" value="O-ANTIGEN TRANSPORTER-RELATED"/>
    <property type="match status" value="1"/>
</dbReference>
<evidence type="ECO:0000313" key="8">
    <source>
        <dbReference type="Proteomes" id="UP000194737"/>
    </source>
</evidence>
<proteinExistence type="predicted"/>
<dbReference type="Pfam" id="PF01943">
    <property type="entry name" value="Polysacc_synt"/>
    <property type="match status" value="1"/>
</dbReference>
<feature type="transmembrane region" description="Helical" evidence="6">
    <location>
        <begin position="377"/>
        <end position="395"/>
    </location>
</feature>
<feature type="transmembrane region" description="Helical" evidence="6">
    <location>
        <begin position="163"/>
        <end position="186"/>
    </location>
</feature>
<feature type="transmembrane region" description="Helical" evidence="6">
    <location>
        <begin position="12"/>
        <end position="31"/>
    </location>
</feature>
<dbReference type="GO" id="GO:0005886">
    <property type="term" value="C:plasma membrane"/>
    <property type="evidence" value="ECO:0007669"/>
    <property type="project" value="UniProtKB-SubCell"/>
</dbReference>
<dbReference type="EMBL" id="NGLB01000003">
    <property type="protein sequence ID" value="OTN94422.1"/>
    <property type="molecule type" value="Genomic_DNA"/>
</dbReference>
<accession>A0AB73PJQ5</accession>
<feature type="transmembrane region" description="Helical" evidence="6">
    <location>
        <begin position="407"/>
        <end position="425"/>
    </location>
</feature>
<feature type="transmembrane region" description="Helical" evidence="6">
    <location>
        <begin position="43"/>
        <end position="64"/>
    </location>
</feature>
<keyword evidence="2" id="KW-1003">Cell membrane</keyword>
<evidence type="ECO:0000313" key="7">
    <source>
        <dbReference type="EMBL" id="OTN94422.1"/>
    </source>
</evidence>
<dbReference type="PANTHER" id="PTHR30250">
    <property type="entry name" value="PST FAMILY PREDICTED COLANIC ACID TRANSPORTER"/>
    <property type="match status" value="1"/>
</dbReference>
<protein>
    <recommendedName>
        <fullName evidence="9">Polysaccharide biosynthesis protein</fullName>
    </recommendedName>
</protein>
<dbReference type="Proteomes" id="UP000194737">
    <property type="component" value="Unassembled WGS sequence"/>
</dbReference>
<evidence type="ECO:0000256" key="6">
    <source>
        <dbReference type="SAM" id="Phobius"/>
    </source>
</evidence>
<dbReference type="InterPro" id="IPR002797">
    <property type="entry name" value="Polysacc_synth"/>
</dbReference>
<organism evidence="7 8">
    <name type="scientific">Enterococcus faecium</name>
    <name type="common">Streptococcus faecium</name>
    <dbReference type="NCBI Taxonomy" id="1352"/>
    <lineage>
        <taxon>Bacteria</taxon>
        <taxon>Bacillati</taxon>
        <taxon>Bacillota</taxon>
        <taxon>Bacilli</taxon>
        <taxon>Lactobacillales</taxon>
        <taxon>Enterococcaceae</taxon>
        <taxon>Enterococcus</taxon>
    </lineage>
</organism>
<comment type="caution">
    <text evidence="7">The sequence shown here is derived from an EMBL/GenBank/DDBJ whole genome shotgun (WGS) entry which is preliminary data.</text>
</comment>
<feature type="transmembrane region" description="Helical" evidence="6">
    <location>
        <begin position="76"/>
        <end position="99"/>
    </location>
</feature>
<evidence type="ECO:0000256" key="4">
    <source>
        <dbReference type="ARBA" id="ARBA00022989"/>
    </source>
</evidence>
<gene>
    <name evidence="7" type="ORF">A5804_002732</name>
</gene>
<dbReference type="AlphaFoldDB" id="A0AB73PJQ5"/>
<dbReference type="InterPro" id="IPR050833">
    <property type="entry name" value="Poly_Biosynth_Transport"/>
</dbReference>
<evidence type="ECO:0000256" key="2">
    <source>
        <dbReference type="ARBA" id="ARBA00022475"/>
    </source>
</evidence>
<evidence type="ECO:0008006" key="9">
    <source>
        <dbReference type="Google" id="ProtNLM"/>
    </source>
</evidence>
<feature type="transmembrane region" description="Helical" evidence="6">
    <location>
        <begin position="138"/>
        <end position="157"/>
    </location>
</feature>
<feature type="transmembrane region" description="Helical" evidence="6">
    <location>
        <begin position="314"/>
        <end position="333"/>
    </location>
</feature>
<evidence type="ECO:0000256" key="3">
    <source>
        <dbReference type="ARBA" id="ARBA00022692"/>
    </source>
</evidence>
<feature type="transmembrane region" description="Helical" evidence="6">
    <location>
        <begin position="111"/>
        <end position="131"/>
    </location>
</feature>
<comment type="subcellular location">
    <subcellularLocation>
        <location evidence="1">Cell membrane</location>
        <topology evidence="1">Multi-pass membrane protein</topology>
    </subcellularLocation>
</comment>
<keyword evidence="3 6" id="KW-0812">Transmembrane</keyword>
<keyword evidence="5 6" id="KW-0472">Membrane</keyword>
<feature type="transmembrane region" description="Helical" evidence="6">
    <location>
        <begin position="206"/>
        <end position="223"/>
    </location>
</feature>
<name>A0AB73PJQ5_ENTFC</name>
<feature type="transmembrane region" description="Helical" evidence="6">
    <location>
        <begin position="354"/>
        <end position="371"/>
    </location>
</feature>
<evidence type="ECO:0000256" key="1">
    <source>
        <dbReference type="ARBA" id="ARBA00004651"/>
    </source>
</evidence>
<sequence length="426" mass="49387">MKNSFIKNFSYLIIYQLLIFLIPVLTTPYISRTLGKEYISIDSYILTIIQIFVPFVILDIPTFAKKELAKIEDRKQVFSTLFTIQLFLTSVITLIFLCYGSLQENKYGEYYYLYLFYLIGSSLDIAWYFIGIENLKKVVIRNSIVRISTMLLIFILVRNSSDYKLYILINGITLCIAQFITIYTAIKDLHGIDVNISDIKIYLKKIVLISAIPILSSIMLQIQKIMLNTYSSVLLVGDFSQAFKIYTIFFSLLGIFNSLLLPRSSRIYLNGNFYSFKKFLNTSLEVMTILTLPIITLILIFSKDIVNILLGRNYYNSIFIINLLAPTLLLISINNVIGTQGLLVMNEYKKYTRSLFIGTISSFLLSIFLFFSGCTSITIPISYFIGMFITNICGVIEIKNIINLKHFFKYFFKYFLFNYLIYYLII</sequence>
<feature type="transmembrane region" description="Helical" evidence="6">
    <location>
        <begin position="243"/>
        <end position="261"/>
    </location>
</feature>
<reference evidence="7 8" key="1">
    <citation type="submission" date="2017-05" db="EMBL/GenBank/DDBJ databases">
        <title>The Genome Sequence of Enterococcus faecium 6F2_DIV0138.</title>
        <authorList>
            <consortium name="The Broad Institute Genomics Platform"/>
            <consortium name="The Broad Institute Genomic Center for Infectious Diseases"/>
            <person name="Earl A."/>
            <person name="Manson A."/>
            <person name="Schwartman J."/>
            <person name="Gilmore M."/>
            <person name="Abouelleil A."/>
            <person name="Cao P."/>
            <person name="Chapman S."/>
            <person name="Cusick C."/>
            <person name="Shea T."/>
            <person name="Young S."/>
            <person name="Neafsey D."/>
            <person name="Nusbaum C."/>
            <person name="Birren B."/>
        </authorList>
    </citation>
    <scope>NUCLEOTIDE SEQUENCE [LARGE SCALE GENOMIC DNA]</scope>
    <source>
        <strain evidence="7 8">6F2_DIV0138</strain>
    </source>
</reference>
<feature type="transmembrane region" description="Helical" evidence="6">
    <location>
        <begin position="282"/>
        <end position="302"/>
    </location>
</feature>
<keyword evidence="4 6" id="KW-1133">Transmembrane helix</keyword>
<evidence type="ECO:0000256" key="5">
    <source>
        <dbReference type="ARBA" id="ARBA00023136"/>
    </source>
</evidence>
<dbReference type="RefSeq" id="WP_086325170.1">
    <property type="nucleotide sequence ID" value="NZ_NGLB01000003.1"/>
</dbReference>